<dbReference type="InterPro" id="IPR035979">
    <property type="entry name" value="RBD_domain_sf"/>
</dbReference>
<dbReference type="PROSITE" id="PS50102">
    <property type="entry name" value="RRM"/>
    <property type="match status" value="1"/>
</dbReference>
<feature type="domain" description="RRM" evidence="3">
    <location>
        <begin position="22"/>
        <end position="100"/>
    </location>
</feature>
<evidence type="ECO:0000259" key="3">
    <source>
        <dbReference type="PROSITE" id="PS50102"/>
    </source>
</evidence>
<dbReference type="InterPro" id="IPR012677">
    <property type="entry name" value="Nucleotide-bd_a/b_plait_sf"/>
</dbReference>
<keyword evidence="1" id="KW-0694">RNA-binding</keyword>
<evidence type="ECO:0000256" key="2">
    <source>
        <dbReference type="SAM" id="Coils"/>
    </source>
</evidence>
<dbReference type="FunFam" id="3.30.70.330:FF:001304">
    <property type="entry name" value="Os06g0248200 protein"/>
    <property type="match status" value="1"/>
</dbReference>
<name>A0ABC8Y808_9POAL</name>
<dbReference type="GO" id="GO:0003723">
    <property type="term" value="F:RNA binding"/>
    <property type="evidence" value="ECO:0007669"/>
    <property type="project" value="UniProtKB-UniRule"/>
</dbReference>
<dbReference type="SUPFAM" id="SSF54928">
    <property type="entry name" value="RNA-binding domain, RBD"/>
    <property type="match status" value="1"/>
</dbReference>
<dbReference type="Pfam" id="PF00076">
    <property type="entry name" value="RRM_1"/>
    <property type="match status" value="1"/>
</dbReference>
<dbReference type="PANTHER" id="PTHR45735">
    <property type="entry name" value="CLEAVAGE STIMULATION FACTOR SUBUNIT 2"/>
    <property type="match status" value="1"/>
</dbReference>
<dbReference type="SMART" id="SM00360">
    <property type="entry name" value="RRM"/>
    <property type="match status" value="1"/>
</dbReference>
<dbReference type="AlphaFoldDB" id="A0ABC8Y808"/>
<reference evidence="4 5" key="2">
    <citation type="submission" date="2024-10" db="EMBL/GenBank/DDBJ databases">
        <authorList>
            <person name="Ryan C."/>
        </authorList>
    </citation>
    <scope>NUCLEOTIDE SEQUENCE [LARGE SCALE GENOMIC DNA]</scope>
</reference>
<feature type="coiled-coil region" evidence="2">
    <location>
        <begin position="187"/>
        <end position="220"/>
    </location>
</feature>
<dbReference type="InterPro" id="IPR000504">
    <property type="entry name" value="RRM_dom"/>
</dbReference>
<dbReference type="EMBL" id="OZ075126">
    <property type="protein sequence ID" value="CAL4937534.1"/>
    <property type="molecule type" value="Genomic_DNA"/>
</dbReference>
<accession>A0ABC8Y808</accession>
<gene>
    <name evidence="4" type="ORF">URODEC1_LOCUS30612</name>
</gene>
<reference evidence="5" key="1">
    <citation type="submission" date="2024-06" db="EMBL/GenBank/DDBJ databases">
        <authorList>
            <person name="Ryan C."/>
        </authorList>
    </citation>
    <scope>NUCLEOTIDE SEQUENCE [LARGE SCALE GENOMIC DNA]</scope>
</reference>
<dbReference type="PANTHER" id="PTHR45735:SF4">
    <property type="entry name" value="RRM DOMAIN-CONTAINING PROTEIN"/>
    <property type="match status" value="1"/>
</dbReference>
<keyword evidence="5" id="KW-1185">Reference proteome</keyword>
<evidence type="ECO:0000256" key="1">
    <source>
        <dbReference type="PROSITE-ProRule" id="PRU00176"/>
    </source>
</evidence>
<evidence type="ECO:0000313" key="4">
    <source>
        <dbReference type="EMBL" id="CAL4937534.1"/>
    </source>
</evidence>
<protein>
    <recommendedName>
        <fullName evidence="3">RRM domain-containing protein</fullName>
    </recommendedName>
</protein>
<keyword evidence="2" id="KW-0175">Coiled coil</keyword>
<organism evidence="4 5">
    <name type="scientific">Urochloa decumbens</name>
    <dbReference type="NCBI Taxonomy" id="240449"/>
    <lineage>
        <taxon>Eukaryota</taxon>
        <taxon>Viridiplantae</taxon>
        <taxon>Streptophyta</taxon>
        <taxon>Embryophyta</taxon>
        <taxon>Tracheophyta</taxon>
        <taxon>Spermatophyta</taxon>
        <taxon>Magnoliopsida</taxon>
        <taxon>Liliopsida</taxon>
        <taxon>Poales</taxon>
        <taxon>Poaceae</taxon>
        <taxon>PACMAD clade</taxon>
        <taxon>Panicoideae</taxon>
        <taxon>Panicodae</taxon>
        <taxon>Paniceae</taxon>
        <taxon>Melinidinae</taxon>
        <taxon>Urochloa</taxon>
    </lineage>
</organism>
<evidence type="ECO:0000313" key="5">
    <source>
        <dbReference type="Proteomes" id="UP001497457"/>
    </source>
</evidence>
<dbReference type="Gene3D" id="3.30.70.330">
    <property type="match status" value="1"/>
</dbReference>
<dbReference type="Proteomes" id="UP001497457">
    <property type="component" value="Chromosome 16b"/>
</dbReference>
<proteinExistence type="predicted"/>
<sequence>MKGCSTMSMSLAAAAANCRCSRVVFVGNIPFHASEKELRDACELIGPIRSLRLAADPATGKRKGYAFVEYADDETARSAVRNLSGHNLRGRELRVNLAGRHYRRRARGDAEPVGLEDAIHAASLVSGAPPPDHVTRYLAARSPRELREMAAALQGDGPQTLKLLQEHVPGLAAVMKQVRNLLHMAAADEAAEEAKSKKRAAAAAEANDDHRAKLAKVEVEDGGFKDKIAVSGVGVPCF</sequence>